<reference evidence="2 3" key="1">
    <citation type="journal article" date="2014" name="BMC Genomics">
        <title>Comparison of environmental and isolate Sulfobacillus genomes reveals diverse carbon, sulfur, nitrogen, and hydrogen metabolisms.</title>
        <authorList>
            <person name="Justice N.B."/>
            <person name="Norman A."/>
            <person name="Brown C.T."/>
            <person name="Singh A."/>
            <person name="Thomas B.C."/>
            <person name="Banfield J.F."/>
        </authorList>
    </citation>
    <scope>NUCLEOTIDE SEQUENCE [LARGE SCALE GENOMIC DNA]</scope>
    <source>
        <strain evidence="2">AMDSBA4</strain>
    </source>
</reference>
<evidence type="ECO:0000313" key="2">
    <source>
        <dbReference type="EMBL" id="PSR32785.1"/>
    </source>
</evidence>
<evidence type="ECO:0000256" key="1">
    <source>
        <dbReference type="SAM" id="Phobius"/>
    </source>
</evidence>
<proteinExistence type="predicted"/>
<evidence type="ECO:0000313" key="3">
    <source>
        <dbReference type="Proteomes" id="UP000242972"/>
    </source>
</evidence>
<accession>A0A2T2XE72</accession>
<keyword evidence="1" id="KW-0812">Transmembrane</keyword>
<dbReference type="InterPro" id="IPR011726">
    <property type="entry name" value="KdpF"/>
</dbReference>
<dbReference type="EMBL" id="PXYW01000032">
    <property type="protein sequence ID" value="PSR32785.1"/>
    <property type="molecule type" value="Genomic_DNA"/>
</dbReference>
<protein>
    <submittedName>
        <fullName evidence="2">K(+)-transporting ATPase subunit F</fullName>
    </submittedName>
</protein>
<keyword evidence="1" id="KW-0472">Membrane</keyword>
<dbReference type="Proteomes" id="UP000242972">
    <property type="component" value="Unassembled WGS sequence"/>
</dbReference>
<dbReference type="AlphaFoldDB" id="A0A2T2XE72"/>
<sequence length="27" mass="3036">MGNWALLGLSIAVMGYLLYVIVHPEKF</sequence>
<organism evidence="2 3">
    <name type="scientific">Sulfobacillus benefaciens</name>
    <dbReference type="NCBI Taxonomy" id="453960"/>
    <lineage>
        <taxon>Bacteria</taxon>
        <taxon>Bacillati</taxon>
        <taxon>Bacillota</taxon>
        <taxon>Clostridia</taxon>
        <taxon>Eubacteriales</taxon>
        <taxon>Clostridiales Family XVII. Incertae Sedis</taxon>
        <taxon>Sulfobacillus</taxon>
    </lineage>
</organism>
<feature type="transmembrane region" description="Helical" evidence="1">
    <location>
        <begin position="6"/>
        <end position="22"/>
    </location>
</feature>
<keyword evidence="1" id="KW-1133">Transmembrane helix</keyword>
<name>A0A2T2XE72_9FIRM</name>
<gene>
    <name evidence="2" type="ORF">C7B46_12860</name>
</gene>
<dbReference type="GO" id="GO:0005886">
    <property type="term" value="C:plasma membrane"/>
    <property type="evidence" value="ECO:0007669"/>
    <property type="project" value="InterPro"/>
</dbReference>
<dbReference type="Pfam" id="PF09604">
    <property type="entry name" value="Potass_KdpF"/>
    <property type="match status" value="1"/>
</dbReference>
<comment type="caution">
    <text evidence="2">The sequence shown here is derived from an EMBL/GenBank/DDBJ whole genome shotgun (WGS) entry which is preliminary data.</text>
</comment>
<dbReference type="GO" id="GO:0008556">
    <property type="term" value="F:P-type potassium transmembrane transporter activity"/>
    <property type="evidence" value="ECO:0007669"/>
    <property type="project" value="InterPro"/>
</dbReference>